<evidence type="ECO:0000313" key="5">
    <source>
        <dbReference type="Proteomes" id="UP000663866"/>
    </source>
</evidence>
<proteinExistence type="predicted"/>
<keyword evidence="1" id="KW-0863">Zinc-finger</keyword>
<evidence type="ECO:0000313" key="4">
    <source>
        <dbReference type="EMBL" id="CAF4353895.1"/>
    </source>
</evidence>
<evidence type="ECO:0000259" key="3">
    <source>
        <dbReference type="PROSITE" id="PS50966"/>
    </source>
</evidence>
<feature type="compositionally biased region" description="Acidic residues" evidence="2">
    <location>
        <begin position="18"/>
        <end position="48"/>
    </location>
</feature>
<dbReference type="PANTHER" id="PTHR23080">
    <property type="entry name" value="THAP DOMAIN PROTEIN"/>
    <property type="match status" value="1"/>
</dbReference>
<feature type="domain" description="SWIM-type" evidence="3">
    <location>
        <begin position="462"/>
        <end position="502"/>
    </location>
</feature>
<dbReference type="GO" id="GO:0008270">
    <property type="term" value="F:zinc ion binding"/>
    <property type="evidence" value="ECO:0007669"/>
    <property type="project" value="UniProtKB-KW"/>
</dbReference>
<keyword evidence="1" id="KW-0479">Metal-binding</keyword>
<name>A0A820LDC7_9BILA</name>
<dbReference type="EMBL" id="CAJOBG010030031">
    <property type="protein sequence ID" value="CAF4353895.1"/>
    <property type="molecule type" value="Genomic_DNA"/>
</dbReference>
<accession>A0A820LDC7</accession>
<dbReference type="PROSITE" id="PS50966">
    <property type="entry name" value="ZF_SWIM"/>
    <property type="match status" value="1"/>
</dbReference>
<keyword evidence="5" id="KW-1185">Reference proteome</keyword>
<dbReference type="InterPro" id="IPR007527">
    <property type="entry name" value="Znf_SWIM"/>
</dbReference>
<dbReference type="Proteomes" id="UP000663866">
    <property type="component" value="Unassembled WGS sequence"/>
</dbReference>
<keyword evidence="1" id="KW-0862">Zinc</keyword>
<feature type="region of interest" description="Disordered" evidence="2">
    <location>
        <begin position="1"/>
        <end position="54"/>
    </location>
</feature>
<gene>
    <name evidence="4" type="ORF">OVN521_LOCUS32983</name>
</gene>
<evidence type="ECO:0000256" key="1">
    <source>
        <dbReference type="PROSITE-ProRule" id="PRU00325"/>
    </source>
</evidence>
<sequence>MQNDFDHLDVPVNKTDPQENEEPMLLEVDTDIVTENEDMESEKEETQEEKEMKPVTLSIWRTSKSHGSCIVCPVADSTSMRVLSDEQWTMIFLSRSIWVPKGARCCSNHLYKGHLSYEVRQLVKQSKHAGSLDFDDPGALENETYKIITGFDRNHFNDLLDKLTTMRNSGLRSVRMALAIFLAKIRLALSNRVLAWVFRLASKRSVSRICHQVRVALMQDFVPYHVGFQHVSRETILAQHQTTVTTELLTNGRDQVVLIAGGTYFFCQKSSNNEIRRRTYSQHKHRHLVMLMIITASRYPYFTEQVLILWDGYIISSLWPFFTDSLNNDAAILKHCMLNNEQQVLSWLRDNDVLALDCGFRDTVRTLNRLDLQIAMPGCLHNKKQLPADEVNRTRFVTKNRWVIESGSYQIRMAKSYIIEHIRQSRTNEEEMEFRVELCNEHEDLVRARFQSRHSNNKKHIATVQFDNHKQQSIDAWYCTCSAGAREVGMCSHITALLWHLGVNKAVISTDNHPLSASRLIKTIDDSTHFSENDSNSDDDNASVLNDSDTNNSEDDLS</sequence>
<comment type="caution">
    <text evidence="4">The sequence shown here is derived from an EMBL/GenBank/DDBJ whole genome shotgun (WGS) entry which is preliminary data.</text>
</comment>
<evidence type="ECO:0000256" key="2">
    <source>
        <dbReference type="SAM" id="MobiDB-lite"/>
    </source>
</evidence>
<dbReference type="AlphaFoldDB" id="A0A820LDC7"/>
<reference evidence="4" key="1">
    <citation type="submission" date="2021-02" db="EMBL/GenBank/DDBJ databases">
        <authorList>
            <person name="Nowell W R."/>
        </authorList>
    </citation>
    <scope>NUCLEOTIDE SEQUENCE</scope>
</reference>
<feature type="region of interest" description="Disordered" evidence="2">
    <location>
        <begin position="529"/>
        <end position="558"/>
    </location>
</feature>
<protein>
    <recommendedName>
        <fullName evidence="3">SWIM-type domain-containing protein</fullName>
    </recommendedName>
</protein>
<organism evidence="4 5">
    <name type="scientific">Rotaria magnacalcarata</name>
    <dbReference type="NCBI Taxonomy" id="392030"/>
    <lineage>
        <taxon>Eukaryota</taxon>
        <taxon>Metazoa</taxon>
        <taxon>Spiralia</taxon>
        <taxon>Gnathifera</taxon>
        <taxon>Rotifera</taxon>
        <taxon>Eurotatoria</taxon>
        <taxon>Bdelloidea</taxon>
        <taxon>Philodinida</taxon>
        <taxon>Philodinidae</taxon>
        <taxon>Rotaria</taxon>
    </lineage>
</organism>